<dbReference type="Pfam" id="PF22908">
    <property type="entry name" value="PHD_NSD"/>
    <property type="match status" value="1"/>
</dbReference>
<evidence type="ECO:0000259" key="5">
    <source>
        <dbReference type="SMART" id="SM00249"/>
    </source>
</evidence>
<dbReference type="SMART" id="SM00249">
    <property type="entry name" value="PHD"/>
    <property type="match status" value="3"/>
</dbReference>
<reference evidence="6" key="1">
    <citation type="submission" date="2020-04" db="EMBL/GenBank/DDBJ databases">
        <title>Hybrid Assembly of Korean Phytophthora infestans isolates.</title>
        <authorList>
            <person name="Prokchorchik M."/>
            <person name="Lee Y."/>
            <person name="Seo J."/>
            <person name="Cho J.-H."/>
            <person name="Park Y.-E."/>
            <person name="Jang D.-C."/>
            <person name="Im J.-S."/>
            <person name="Choi J.-G."/>
            <person name="Park H.-J."/>
            <person name="Lee G.-B."/>
            <person name="Lee Y.-G."/>
            <person name="Hong S.-Y."/>
            <person name="Cho K."/>
            <person name="Sohn K.H."/>
        </authorList>
    </citation>
    <scope>NUCLEOTIDE SEQUENCE</scope>
    <source>
        <strain evidence="6">KR_1_A1</strain>
    </source>
</reference>
<feature type="domain" description="Zinc finger PHD-type" evidence="5">
    <location>
        <begin position="181"/>
        <end position="228"/>
    </location>
</feature>
<dbReference type="GO" id="GO:0008270">
    <property type="term" value="F:zinc ion binding"/>
    <property type="evidence" value="ECO:0007669"/>
    <property type="project" value="UniProtKB-KW"/>
</dbReference>
<feature type="region of interest" description="Disordered" evidence="4">
    <location>
        <begin position="85"/>
        <end position="105"/>
    </location>
</feature>
<keyword evidence="3" id="KW-0862">Zinc</keyword>
<gene>
    <name evidence="6" type="ORF">GN244_ATG15802</name>
</gene>
<dbReference type="InterPro" id="IPR011011">
    <property type="entry name" value="Znf_FYVE_PHD"/>
</dbReference>
<dbReference type="InterPro" id="IPR055198">
    <property type="entry name" value="NSD_PHD"/>
</dbReference>
<evidence type="ECO:0000313" key="7">
    <source>
        <dbReference type="Proteomes" id="UP000602510"/>
    </source>
</evidence>
<feature type="domain" description="Zinc finger PHD-type" evidence="5">
    <location>
        <begin position="119"/>
        <end position="176"/>
    </location>
</feature>
<dbReference type="InterPro" id="IPR001965">
    <property type="entry name" value="Znf_PHD"/>
</dbReference>
<dbReference type="PANTHER" id="PTHR46235:SF3">
    <property type="entry name" value="PHD FINGER-CONTAINING PROTEIN DDB_G0268158"/>
    <property type="match status" value="1"/>
</dbReference>
<keyword evidence="2" id="KW-0863">Zinc-finger</keyword>
<dbReference type="CDD" id="cd15565">
    <property type="entry name" value="PHD2_NSD"/>
    <property type="match status" value="1"/>
</dbReference>
<comment type="caution">
    <text evidence="6">The sequence shown here is derived from an EMBL/GenBank/DDBJ whole genome shotgun (WGS) entry which is preliminary data.</text>
</comment>
<evidence type="ECO:0000256" key="3">
    <source>
        <dbReference type="ARBA" id="ARBA00022833"/>
    </source>
</evidence>
<protein>
    <recommendedName>
        <fullName evidence="5">Zinc finger PHD-type domain-containing protein</fullName>
    </recommendedName>
</protein>
<feature type="region of interest" description="Disordered" evidence="4">
    <location>
        <begin position="503"/>
        <end position="624"/>
    </location>
</feature>
<dbReference type="EMBL" id="WSZM01000498">
    <property type="protein sequence ID" value="KAF4032302.1"/>
    <property type="molecule type" value="Genomic_DNA"/>
</dbReference>
<dbReference type="SUPFAM" id="SSF57903">
    <property type="entry name" value="FYVE/PHD zinc finger"/>
    <property type="match status" value="1"/>
</dbReference>
<dbReference type="InterPro" id="IPR013083">
    <property type="entry name" value="Znf_RING/FYVE/PHD"/>
</dbReference>
<evidence type="ECO:0000256" key="4">
    <source>
        <dbReference type="SAM" id="MobiDB-lite"/>
    </source>
</evidence>
<evidence type="ECO:0000313" key="6">
    <source>
        <dbReference type="EMBL" id="KAF4032302.1"/>
    </source>
</evidence>
<dbReference type="Gene3D" id="3.30.40.10">
    <property type="entry name" value="Zinc/RING finger domain, C3HC4 (zinc finger)"/>
    <property type="match status" value="1"/>
</dbReference>
<dbReference type="PANTHER" id="PTHR46235">
    <property type="entry name" value="PHD FINGER-CONTAINING PROTEIN DDB_G0268158"/>
    <property type="match status" value="1"/>
</dbReference>
<name>A0A833W809_PHYIN</name>
<dbReference type="Proteomes" id="UP000602510">
    <property type="component" value="Unassembled WGS sequence"/>
</dbReference>
<proteinExistence type="predicted"/>
<feature type="compositionally biased region" description="Low complexity" evidence="4">
    <location>
        <begin position="566"/>
        <end position="602"/>
    </location>
</feature>
<keyword evidence="1" id="KW-0479">Metal-binding</keyword>
<evidence type="ECO:0000256" key="2">
    <source>
        <dbReference type="ARBA" id="ARBA00022771"/>
    </source>
</evidence>
<keyword evidence="7" id="KW-1185">Reference proteome</keyword>
<evidence type="ECO:0000256" key="1">
    <source>
        <dbReference type="ARBA" id="ARBA00022723"/>
    </source>
</evidence>
<feature type="domain" description="Zinc finger PHD-type" evidence="5">
    <location>
        <begin position="231"/>
        <end position="284"/>
    </location>
</feature>
<organism evidence="6 7">
    <name type="scientific">Phytophthora infestans</name>
    <name type="common">Potato late blight agent</name>
    <name type="synonym">Botrytis infestans</name>
    <dbReference type="NCBI Taxonomy" id="4787"/>
    <lineage>
        <taxon>Eukaryota</taxon>
        <taxon>Sar</taxon>
        <taxon>Stramenopiles</taxon>
        <taxon>Oomycota</taxon>
        <taxon>Peronosporomycetes</taxon>
        <taxon>Peronosporales</taxon>
        <taxon>Peronosporaceae</taxon>
        <taxon>Phytophthora</taxon>
    </lineage>
</organism>
<feature type="compositionally biased region" description="Basic and acidic residues" evidence="4">
    <location>
        <begin position="615"/>
        <end position="624"/>
    </location>
</feature>
<feature type="compositionally biased region" description="Basic and acidic residues" evidence="4">
    <location>
        <begin position="541"/>
        <end position="552"/>
    </location>
</feature>
<dbReference type="AlphaFoldDB" id="A0A833W809"/>
<sequence length="934" mass="100952">MADSVTASLSCPVCFERFASAAGAAFALHLASCSRSSPSPPDSPTSAAAHCPRCFHVYTAGTLPHEISFHEHECARVNELPDVDSDDGAPFSTSGRKPKRQRNDVRVEAAPSVTLFPSHCFLCGNGGRGLLHCGGSCARSAHQNCVNQLQAPTVGEPVSLAERKQAAENWTCAQCLRGLHRCQRCGFMGHEANGMRKCSVLDCGYHFHEQCLPDDETAHAGFVCPRHTCAMCGTQETDMRRCKSCTVCDHMTHLRCPRGSGATTGPTNNGGLDPAHLFVCTRHDAETTTSPTSSPDASNSLRQRLAAGDVVLVLEFNNALLPTSAKQAAPDAANHWGVILSAEEAEPHGRGNQLLSVRMFADENVLVVPNQYALRVANASDFSRPVDMLRHCLERHAMVELQLRQMDRNIDAAEEKRILRISTAAFAARLKALGVTVAQATSDAEEGLARWRRFQALPEPRHYDGLGDAAPSYLYIDTRGARPGQQSGSSGHASNAVTAEADGDVSMTDPDTDSGSAAVSGPTRGSSHVPAPSRPKNAGKSPHEGEVEKPNDVEASSPVQGSQNYTQDTVTTDTQDTQQDSDGYSQATSTSAAASISSSPASNRAIGLDVNSNKRPADAVENGDVKRQKVNTATSAFTPTNFRELEPGATLSSVSAPATLHISPMASSTRTILPQKRKQLTRKQKVLADMPKLLLESLERKAFCYLENADGSNAKPAPVPADADAFPWAARAASFRPAFYRPTVMLGHSGLRRPGVDAISRLLLSQDKRSVKCFVQTLDADEDMTMCSHVENLNKKASSATPGFVLLDLMTLNSFRDLESVVRTRLVEALGKRSRYTRDHFGMDAYQAQRWLEQQRRRKTSEQPPISLSYCAIDGVRRHLELQEFTKPSAKDKQKWLSFCTNVCHVSVAITVPNMTRQTAMAIAAPRQVAGTAK</sequence>
<accession>A0A833W809</accession>